<comment type="caution">
    <text evidence="1">The sequence shown here is derived from an EMBL/GenBank/DDBJ whole genome shotgun (WGS) entry which is preliminary data.</text>
</comment>
<dbReference type="PANTHER" id="PTHR34427">
    <property type="entry name" value="DUF4283 DOMAIN PROTEIN"/>
    <property type="match status" value="1"/>
</dbReference>
<dbReference type="EMBL" id="QGNW01000390">
    <property type="protein sequence ID" value="RVW73524.1"/>
    <property type="molecule type" value="Genomic_DNA"/>
</dbReference>
<sequence>MVGISGREVERGPEGFVEGEGGGDKVLRRCCKVKIGKNRRFSLVRAPLPELDFVRRWTHQYWLLKGNLSVAVLGRGLFLFEFETPSEIERVLDSFANEAWVRVVGLPLHLWSHEVFKRIDDGCGGFVAVDEDTDSLTELQWAQILVKLATPPISVGGADGKKLWRGRFMGRRRRRGKFTCCLLWESKVEGGAIELAAWGTGCVALEVVERASLIDEDLFAEASRYVETLSFSVGGRELSFSTSSSGFGRVVMKEGSFGGLTSVDGGEEPNLLSIILADGRSGEMTSEGRRL</sequence>
<name>A0A438GMW8_VITVI</name>
<dbReference type="Proteomes" id="UP000288805">
    <property type="component" value="Unassembled WGS sequence"/>
</dbReference>
<protein>
    <submittedName>
        <fullName evidence="1">Uncharacterized protein</fullName>
    </submittedName>
</protein>
<gene>
    <name evidence="1" type="ORF">CK203_060047</name>
</gene>
<evidence type="ECO:0000313" key="2">
    <source>
        <dbReference type="Proteomes" id="UP000288805"/>
    </source>
</evidence>
<proteinExistence type="predicted"/>
<reference evidence="1 2" key="1">
    <citation type="journal article" date="2018" name="PLoS Genet.">
        <title>Population sequencing reveals clonal diversity and ancestral inbreeding in the grapevine cultivar Chardonnay.</title>
        <authorList>
            <person name="Roach M.J."/>
            <person name="Johnson D.L."/>
            <person name="Bohlmann J."/>
            <person name="van Vuuren H.J."/>
            <person name="Jones S.J."/>
            <person name="Pretorius I.S."/>
            <person name="Schmidt S.A."/>
            <person name="Borneman A.R."/>
        </authorList>
    </citation>
    <scope>NUCLEOTIDE SEQUENCE [LARGE SCALE GENOMIC DNA]</scope>
    <source>
        <strain evidence="2">cv. Chardonnay</strain>
        <tissue evidence="1">Leaf</tissue>
    </source>
</reference>
<organism evidence="1 2">
    <name type="scientific">Vitis vinifera</name>
    <name type="common">Grape</name>
    <dbReference type="NCBI Taxonomy" id="29760"/>
    <lineage>
        <taxon>Eukaryota</taxon>
        <taxon>Viridiplantae</taxon>
        <taxon>Streptophyta</taxon>
        <taxon>Embryophyta</taxon>
        <taxon>Tracheophyta</taxon>
        <taxon>Spermatophyta</taxon>
        <taxon>Magnoliopsida</taxon>
        <taxon>eudicotyledons</taxon>
        <taxon>Gunneridae</taxon>
        <taxon>Pentapetalae</taxon>
        <taxon>rosids</taxon>
        <taxon>Vitales</taxon>
        <taxon>Vitaceae</taxon>
        <taxon>Viteae</taxon>
        <taxon>Vitis</taxon>
    </lineage>
</organism>
<dbReference type="AlphaFoldDB" id="A0A438GMW8"/>
<dbReference type="PANTHER" id="PTHR34427:SF5">
    <property type="entry name" value="DUF4283 DOMAIN-CONTAINING PROTEIN"/>
    <property type="match status" value="1"/>
</dbReference>
<accession>A0A438GMW8</accession>
<evidence type="ECO:0000313" key="1">
    <source>
        <dbReference type="EMBL" id="RVW73524.1"/>
    </source>
</evidence>